<dbReference type="InterPro" id="IPR013325">
    <property type="entry name" value="RNA_pol_sigma_r2"/>
</dbReference>
<evidence type="ECO:0000259" key="6">
    <source>
        <dbReference type="Pfam" id="PF08281"/>
    </source>
</evidence>
<evidence type="ECO:0000256" key="3">
    <source>
        <dbReference type="ARBA" id="ARBA00023082"/>
    </source>
</evidence>
<keyword evidence="8" id="KW-1185">Reference proteome</keyword>
<keyword evidence="3" id="KW-0731">Sigma factor</keyword>
<dbReference type="SUPFAM" id="SSF88659">
    <property type="entry name" value="Sigma3 and sigma4 domains of RNA polymerase sigma factors"/>
    <property type="match status" value="1"/>
</dbReference>
<dbReference type="RefSeq" id="WP_264728293.1">
    <property type="nucleotide sequence ID" value="NZ_JAPDNR010000001.1"/>
</dbReference>
<dbReference type="NCBIfam" id="TIGR02937">
    <property type="entry name" value="sigma70-ECF"/>
    <property type="match status" value="1"/>
</dbReference>
<dbReference type="InterPro" id="IPR013324">
    <property type="entry name" value="RNA_pol_sigma_r3/r4-like"/>
</dbReference>
<dbReference type="SUPFAM" id="SSF88946">
    <property type="entry name" value="Sigma2 domain of RNA polymerase sigma factors"/>
    <property type="match status" value="1"/>
</dbReference>
<gene>
    <name evidence="7" type="ORF">OL497_04840</name>
</gene>
<dbReference type="InterPro" id="IPR036388">
    <property type="entry name" value="WH-like_DNA-bd_sf"/>
</dbReference>
<feature type="domain" description="RNA polymerase sigma factor 70 region 4 type 2" evidence="6">
    <location>
        <begin position="126"/>
        <end position="176"/>
    </location>
</feature>
<reference evidence="7 8" key="1">
    <citation type="submission" date="2022-10" db="EMBL/GenBank/DDBJ databases">
        <title>Chitinophaga nivalis PC15 sp. nov., isolated from Pyeongchang county, South Korea.</title>
        <authorList>
            <person name="Trinh H.N."/>
        </authorList>
    </citation>
    <scope>NUCLEOTIDE SEQUENCE [LARGE SCALE GENOMIC DNA]</scope>
    <source>
        <strain evidence="7 8">PC14</strain>
    </source>
</reference>
<dbReference type="InterPro" id="IPR013249">
    <property type="entry name" value="RNA_pol_sigma70_r4_t2"/>
</dbReference>
<proteinExistence type="inferred from homology"/>
<organism evidence="7 8">
    <name type="scientific">Chitinophaga nivalis</name>
    <dbReference type="NCBI Taxonomy" id="2991709"/>
    <lineage>
        <taxon>Bacteria</taxon>
        <taxon>Pseudomonadati</taxon>
        <taxon>Bacteroidota</taxon>
        <taxon>Chitinophagia</taxon>
        <taxon>Chitinophagales</taxon>
        <taxon>Chitinophagaceae</taxon>
        <taxon>Chitinophaga</taxon>
    </lineage>
</organism>
<dbReference type="PANTHER" id="PTHR43133">
    <property type="entry name" value="RNA POLYMERASE ECF-TYPE SIGMA FACTO"/>
    <property type="match status" value="1"/>
</dbReference>
<dbReference type="InterPro" id="IPR014284">
    <property type="entry name" value="RNA_pol_sigma-70_dom"/>
</dbReference>
<name>A0ABT3IGY1_9BACT</name>
<dbReference type="InterPro" id="IPR007627">
    <property type="entry name" value="RNA_pol_sigma70_r2"/>
</dbReference>
<evidence type="ECO:0000259" key="5">
    <source>
        <dbReference type="Pfam" id="PF04542"/>
    </source>
</evidence>
<dbReference type="Proteomes" id="UP001207742">
    <property type="component" value="Unassembled WGS sequence"/>
</dbReference>
<keyword evidence="2" id="KW-0805">Transcription regulation</keyword>
<evidence type="ECO:0000256" key="1">
    <source>
        <dbReference type="ARBA" id="ARBA00010641"/>
    </source>
</evidence>
<feature type="domain" description="RNA polymerase sigma-70 region 2" evidence="5">
    <location>
        <begin position="33"/>
        <end position="89"/>
    </location>
</feature>
<dbReference type="EMBL" id="JAPDNS010000001">
    <property type="protein sequence ID" value="MCW3483206.1"/>
    <property type="molecule type" value="Genomic_DNA"/>
</dbReference>
<protein>
    <submittedName>
        <fullName evidence="7">Sigma-70 family RNA polymerase sigma factor</fullName>
    </submittedName>
</protein>
<dbReference type="Gene3D" id="1.10.1740.10">
    <property type="match status" value="1"/>
</dbReference>
<comment type="caution">
    <text evidence="7">The sequence shown here is derived from an EMBL/GenBank/DDBJ whole genome shotgun (WGS) entry which is preliminary data.</text>
</comment>
<dbReference type="InterPro" id="IPR039425">
    <property type="entry name" value="RNA_pol_sigma-70-like"/>
</dbReference>
<evidence type="ECO:0000313" key="8">
    <source>
        <dbReference type="Proteomes" id="UP001207742"/>
    </source>
</evidence>
<dbReference type="Gene3D" id="1.10.10.10">
    <property type="entry name" value="Winged helix-like DNA-binding domain superfamily/Winged helix DNA-binding domain"/>
    <property type="match status" value="1"/>
</dbReference>
<accession>A0ABT3IGY1</accession>
<dbReference type="Pfam" id="PF08281">
    <property type="entry name" value="Sigma70_r4_2"/>
    <property type="match status" value="1"/>
</dbReference>
<dbReference type="PANTHER" id="PTHR43133:SF46">
    <property type="entry name" value="RNA POLYMERASE SIGMA-70 FACTOR ECF SUBFAMILY"/>
    <property type="match status" value="1"/>
</dbReference>
<sequence>MSQEEANRLYWEQIRQGDRESLFALHHNSYFHLLRFGLKTCGDHELVKDCVNQLFLQLWEKRTGLSPVTNVRAYLFTALRRLILDQLAVDARTDAAVRKMAEEHEWSELSYEEMMIRVQRDEELKQRLHHAMRQLTPRQIELVRLKFFEGLSYEQIALQTSQTIKTAYNTIYDAIKVLRSILK</sequence>
<dbReference type="Pfam" id="PF04542">
    <property type="entry name" value="Sigma70_r2"/>
    <property type="match status" value="1"/>
</dbReference>
<keyword evidence="4" id="KW-0804">Transcription</keyword>
<evidence type="ECO:0000256" key="4">
    <source>
        <dbReference type="ARBA" id="ARBA00023163"/>
    </source>
</evidence>
<comment type="similarity">
    <text evidence="1">Belongs to the sigma-70 factor family. ECF subfamily.</text>
</comment>
<evidence type="ECO:0000256" key="2">
    <source>
        <dbReference type="ARBA" id="ARBA00023015"/>
    </source>
</evidence>
<evidence type="ECO:0000313" key="7">
    <source>
        <dbReference type="EMBL" id="MCW3483206.1"/>
    </source>
</evidence>